<dbReference type="Pfam" id="PF03235">
    <property type="entry name" value="GmrSD_N"/>
    <property type="match status" value="1"/>
</dbReference>
<accession>A0A1B7LAD2</accession>
<feature type="domain" description="GmrSD restriction endonucleases C-terminal" evidence="2">
    <location>
        <begin position="410"/>
        <end position="544"/>
    </location>
</feature>
<dbReference type="EMBL" id="LYVF01000204">
    <property type="protein sequence ID" value="OAT79294.1"/>
    <property type="molecule type" value="Genomic_DNA"/>
</dbReference>
<dbReference type="PANTHER" id="PTHR35149">
    <property type="entry name" value="SLL5132 PROTEIN"/>
    <property type="match status" value="1"/>
</dbReference>
<feature type="domain" description="DUF5655" evidence="3">
    <location>
        <begin position="582"/>
        <end position="672"/>
    </location>
</feature>
<evidence type="ECO:0000313" key="5">
    <source>
        <dbReference type="Proteomes" id="UP000078532"/>
    </source>
</evidence>
<dbReference type="InterPro" id="IPR004919">
    <property type="entry name" value="GmrSD_N"/>
</dbReference>
<evidence type="ECO:0000313" key="4">
    <source>
        <dbReference type="EMBL" id="OAT79294.1"/>
    </source>
</evidence>
<dbReference type="RefSeq" id="WP_066671992.1">
    <property type="nucleotide sequence ID" value="NZ_LYVF01000204.1"/>
</dbReference>
<gene>
    <name evidence="4" type="ORF">A6M21_16435</name>
</gene>
<organism evidence="4 5">
    <name type="scientific">Desulfotomaculum copahuensis</name>
    <dbReference type="NCBI Taxonomy" id="1838280"/>
    <lineage>
        <taxon>Bacteria</taxon>
        <taxon>Bacillati</taxon>
        <taxon>Bacillota</taxon>
        <taxon>Clostridia</taxon>
        <taxon>Eubacteriales</taxon>
        <taxon>Desulfotomaculaceae</taxon>
        <taxon>Desulfotomaculum</taxon>
    </lineage>
</organism>
<dbReference type="Pfam" id="PF18899">
    <property type="entry name" value="DUF5655"/>
    <property type="match status" value="1"/>
</dbReference>
<dbReference type="Proteomes" id="UP000078532">
    <property type="component" value="Unassembled WGS sequence"/>
</dbReference>
<name>A0A1B7LAD2_9FIRM</name>
<dbReference type="STRING" id="1838280.A6M21_16435"/>
<evidence type="ECO:0008006" key="6">
    <source>
        <dbReference type="Google" id="ProtNLM"/>
    </source>
</evidence>
<dbReference type="InterPro" id="IPR011089">
    <property type="entry name" value="GmrSD_C"/>
</dbReference>
<comment type="caution">
    <text evidence="4">The sequence shown here is derived from an EMBL/GenBank/DDBJ whole genome shotgun (WGS) entry which is preliminary data.</text>
</comment>
<keyword evidence="5" id="KW-1185">Reference proteome</keyword>
<dbReference type="PANTHER" id="PTHR35149:SF2">
    <property type="entry name" value="DUF262 DOMAIN-CONTAINING PROTEIN"/>
    <property type="match status" value="1"/>
</dbReference>
<dbReference type="Pfam" id="PF07510">
    <property type="entry name" value="GmrSD_C"/>
    <property type="match status" value="1"/>
</dbReference>
<protein>
    <recommendedName>
        <fullName evidence="6">DUF262 domain-containing protein</fullName>
    </recommendedName>
</protein>
<evidence type="ECO:0000259" key="2">
    <source>
        <dbReference type="Pfam" id="PF07510"/>
    </source>
</evidence>
<evidence type="ECO:0000259" key="3">
    <source>
        <dbReference type="Pfam" id="PF18899"/>
    </source>
</evidence>
<reference evidence="4 5" key="1">
    <citation type="submission" date="2016-04" db="EMBL/GenBank/DDBJ databases">
        <authorList>
            <person name="Evans L.H."/>
            <person name="Alamgir A."/>
            <person name="Owens N."/>
            <person name="Weber N.D."/>
            <person name="Virtaneva K."/>
            <person name="Barbian K."/>
            <person name="Babar A."/>
            <person name="Rosenke K."/>
        </authorList>
    </citation>
    <scope>NUCLEOTIDE SEQUENCE [LARGE SCALE GENOMIC DNA]</scope>
    <source>
        <strain evidence="4 5">LMa1</strain>
    </source>
</reference>
<sequence length="693" mass="80231">MDATKGNIYQILNGSKQFVIPVYQRTYSWEKEQCMRLWRDIAAMQKSNREGHFVGSIVNIEEKAMPIGVQKYMIIDGQQRLTTLTLLLIALRDYASQHSEEAGVNAHKITDTLLLNAYESGDDRYKLFLTQTDREVLIKLIEHSPIGDEVRSRLIDNYLFFAGQIAKMELSPVEVYQSIGKLQIVNITLDRQSDDPQAIFESLNSTGIDLSESDLIRNHILMGLDADKQTAVYNNTWRPTELLFNYERASSLMDKFFRDYLTMKLGRIPNKNKVYEEFKAYHANCGLEVSDLCLDIYSFSKHYTDMYFCRSGDGRLKSLYEEMRSVQMEVAYPFLMKVHDDCDSGMITLDELLEIIRLCVSYVLRRSICDIPTNSLNKTFATMKNHIRADDYLNSVKAFFVLQDSYKEFPNDERFISAFLSRDIYHMRICNYILSRLENYNNKSAVKTDALTIEHIIPQNPKLSMEWVTTLGENWREVQKKYLHTIGNLTLTAYNSEMSDSSFTDKLDMEGGFKQSALRLNKYVVMQTTWDEDQIKTRGSELGELAKSIWPFPALNDNQLAPYMKQDDIVPQYSIDSYEQLNAFNRILFEKLNACIMNLSAFVKREFKKLYIAYKVDTNFVDVVIQKSRLRLSVNMKFADVIDPKGLCKDITGLGRWGNGDVELFLDSLEQLDDVMFIVGQGFQEQMCIEVKN</sequence>
<dbReference type="InterPro" id="IPR043714">
    <property type="entry name" value="DUF5655"/>
</dbReference>
<evidence type="ECO:0000259" key="1">
    <source>
        <dbReference type="Pfam" id="PF03235"/>
    </source>
</evidence>
<feature type="domain" description="GmrSD restriction endonucleases N-terminal" evidence="1">
    <location>
        <begin position="8"/>
        <end position="220"/>
    </location>
</feature>
<dbReference type="AlphaFoldDB" id="A0A1B7LAD2"/>
<proteinExistence type="predicted"/>
<dbReference type="OrthoDB" id="9798761at2"/>